<name>A0ACB9ZS85_CATRO</name>
<organism evidence="1 2">
    <name type="scientific">Catharanthus roseus</name>
    <name type="common">Madagascar periwinkle</name>
    <name type="synonym">Vinca rosea</name>
    <dbReference type="NCBI Taxonomy" id="4058"/>
    <lineage>
        <taxon>Eukaryota</taxon>
        <taxon>Viridiplantae</taxon>
        <taxon>Streptophyta</taxon>
        <taxon>Embryophyta</taxon>
        <taxon>Tracheophyta</taxon>
        <taxon>Spermatophyta</taxon>
        <taxon>Magnoliopsida</taxon>
        <taxon>eudicotyledons</taxon>
        <taxon>Gunneridae</taxon>
        <taxon>Pentapetalae</taxon>
        <taxon>asterids</taxon>
        <taxon>lamiids</taxon>
        <taxon>Gentianales</taxon>
        <taxon>Apocynaceae</taxon>
        <taxon>Rauvolfioideae</taxon>
        <taxon>Vinceae</taxon>
        <taxon>Catharanthinae</taxon>
        <taxon>Catharanthus</taxon>
    </lineage>
</organism>
<accession>A0ACB9ZS85</accession>
<dbReference type="Proteomes" id="UP001060085">
    <property type="component" value="Linkage Group LG08"/>
</dbReference>
<protein>
    <submittedName>
        <fullName evidence="1">Uncharacterized protein</fullName>
    </submittedName>
</protein>
<dbReference type="EMBL" id="CM044708">
    <property type="protein sequence ID" value="KAI5650587.1"/>
    <property type="molecule type" value="Genomic_DNA"/>
</dbReference>
<evidence type="ECO:0000313" key="1">
    <source>
        <dbReference type="EMBL" id="KAI5650587.1"/>
    </source>
</evidence>
<evidence type="ECO:0000313" key="2">
    <source>
        <dbReference type="Proteomes" id="UP001060085"/>
    </source>
</evidence>
<reference evidence="2" key="1">
    <citation type="journal article" date="2023" name="Nat. Plants">
        <title>Single-cell RNA sequencing provides a high-resolution roadmap for understanding the multicellular compartmentation of specialized metabolism.</title>
        <authorList>
            <person name="Sun S."/>
            <person name="Shen X."/>
            <person name="Li Y."/>
            <person name="Li Y."/>
            <person name="Wang S."/>
            <person name="Li R."/>
            <person name="Zhang H."/>
            <person name="Shen G."/>
            <person name="Guo B."/>
            <person name="Wei J."/>
            <person name="Xu J."/>
            <person name="St-Pierre B."/>
            <person name="Chen S."/>
            <person name="Sun C."/>
        </authorList>
    </citation>
    <scope>NUCLEOTIDE SEQUENCE [LARGE SCALE GENOMIC DNA]</scope>
</reference>
<proteinExistence type="predicted"/>
<keyword evidence="2" id="KW-1185">Reference proteome</keyword>
<sequence length="439" mass="46873">MAPSVALYLLVSLLFSVSSSIAKTPSLSSRPPRALFLPVTKDHSTNQYITQINQRTPFSPVKLVVDLGGESLWVDCDKGYKSSTYKPVHCRSSLCSLLKTPFGCGECYGGPKPGCYNHSCSFFPTNSVTGVTTHGELAKDIVSLQSTNGSNPGPLVSVPRFVFTCGATFLLKNLAKGTNGMAGFGRTPIGLPSQFSHAFRFSRKFAICLSSYGTGVIFFGDGPYVMLPGIDISYRLNYTPLLINKIGAPYSTTIAGSDPSAEYYIGVRGIKINGEPVAINTTLLKINKEGYGGTKISTTVPYTTLETSIYKAVTNTLIKMVSGVPRMKPVAPFKLCYNASSFGSTRLGPGFPPVDLVLQDGKTLWTFFGANSLVSVEGGRLCLAFVDGGVGSVNAIVIGGYQLENAILQFDLEKSRLGFISTILGARTTCGNFNFTSIA</sequence>
<comment type="caution">
    <text evidence="1">The sequence shown here is derived from an EMBL/GenBank/DDBJ whole genome shotgun (WGS) entry which is preliminary data.</text>
</comment>
<gene>
    <name evidence="1" type="ORF">M9H77_36592</name>
</gene>